<feature type="region of interest" description="Disordered" evidence="1">
    <location>
        <begin position="1"/>
        <end position="62"/>
    </location>
</feature>
<keyword evidence="2" id="KW-0378">Hydrolase</keyword>
<organism evidence="2">
    <name type="scientific">uncultured Acetobacteraceae bacterium</name>
    <dbReference type="NCBI Taxonomy" id="169975"/>
    <lineage>
        <taxon>Bacteria</taxon>
        <taxon>Pseudomonadati</taxon>
        <taxon>Pseudomonadota</taxon>
        <taxon>Alphaproteobacteria</taxon>
        <taxon>Acetobacterales</taxon>
        <taxon>Acetobacteraceae</taxon>
        <taxon>environmental samples</taxon>
    </lineage>
</organism>
<feature type="compositionally biased region" description="Low complexity" evidence="1">
    <location>
        <begin position="38"/>
        <end position="47"/>
    </location>
</feature>
<name>A0A6J4IPK4_9PROT</name>
<feature type="region of interest" description="Disordered" evidence="1">
    <location>
        <begin position="119"/>
        <end position="144"/>
    </location>
</feature>
<feature type="non-terminal residue" evidence="2">
    <location>
        <position position="144"/>
    </location>
</feature>
<reference evidence="2" key="1">
    <citation type="submission" date="2020-02" db="EMBL/GenBank/DDBJ databases">
        <authorList>
            <person name="Meier V. D."/>
        </authorList>
    </citation>
    <scope>NUCLEOTIDE SEQUENCE</scope>
    <source>
        <strain evidence="2">AVDCRST_MAG08</strain>
    </source>
</reference>
<gene>
    <name evidence="2" type="ORF">AVDCRST_MAG08-2543</name>
</gene>
<sequence>ARNSCPARRDPSRRRRGRGVAGRRAVRRARAGGGGGAAARLGRGADAGLDEPGRGGGNARNGAGLLLVAQPRRAVAQGRDLGPGAALDGHPAGLRRRRAAAAGGPVGRRLPHRAAELLLPGASGRRVGGDRGAGRGPGGAVRAV</sequence>
<feature type="compositionally biased region" description="Gly residues" evidence="1">
    <location>
        <begin position="134"/>
        <end position="144"/>
    </location>
</feature>
<dbReference type="AlphaFoldDB" id="A0A6J4IPK4"/>
<dbReference type="EMBL" id="CADCTG010000184">
    <property type="protein sequence ID" value="CAA9257439.1"/>
    <property type="molecule type" value="Genomic_DNA"/>
</dbReference>
<dbReference type="EC" id="3.5.4.19" evidence="2"/>
<evidence type="ECO:0000256" key="1">
    <source>
        <dbReference type="SAM" id="MobiDB-lite"/>
    </source>
</evidence>
<evidence type="ECO:0000313" key="2">
    <source>
        <dbReference type="EMBL" id="CAA9257439.1"/>
    </source>
</evidence>
<feature type="non-terminal residue" evidence="2">
    <location>
        <position position="1"/>
    </location>
</feature>
<dbReference type="GO" id="GO:0004635">
    <property type="term" value="F:phosphoribosyl-AMP cyclohydrolase activity"/>
    <property type="evidence" value="ECO:0007669"/>
    <property type="project" value="UniProtKB-EC"/>
</dbReference>
<accession>A0A6J4IPK4</accession>
<proteinExistence type="predicted"/>
<protein>
    <submittedName>
        <fullName evidence="2">Phosphoribosyl-AMP cyclohydrolase</fullName>
        <ecNumber evidence="2">3.5.4.19</ecNumber>
    </submittedName>
</protein>